<dbReference type="PROSITE" id="PS51375">
    <property type="entry name" value="PPR"/>
    <property type="match status" value="1"/>
</dbReference>
<dbReference type="NCBIfam" id="TIGR00756">
    <property type="entry name" value="PPR"/>
    <property type="match status" value="1"/>
</dbReference>
<evidence type="ECO:0008006" key="5">
    <source>
        <dbReference type="Google" id="ProtNLM"/>
    </source>
</evidence>
<keyword evidence="1" id="KW-0677">Repeat</keyword>
<dbReference type="InterPro" id="IPR011990">
    <property type="entry name" value="TPR-like_helical_dom_sf"/>
</dbReference>
<gene>
    <name evidence="3" type="ORF">LVIROSA_LOCUS18438</name>
</gene>
<dbReference type="EMBL" id="CAKMRJ010003334">
    <property type="protein sequence ID" value="CAH1431736.1"/>
    <property type="molecule type" value="Genomic_DNA"/>
</dbReference>
<evidence type="ECO:0000313" key="4">
    <source>
        <dbReference type="Proteomes" id="UP001157418"/>
    </source>
</evidence>
<dbReference type="Proteomes" id="UP001157418">
    <property type="component" value="Unassembled WGS sequence"/>
</dbReference>
<dbReference type="Pfam" id="PF13041">
    <property type="entry name" value="PPR_2"/>
    <property type="match status" value="1"/>
</dbReference>
<dbReference type="Pfam" id="PF01535">
    <property type="entry name" value="PPR"/>
    <property type="match status" value="1"/>
</dbReference>
<dbReference type="AlphaFoldDB" id="A0AAU9MXC9"/>
<comment type="caution">
    <text evidence="3">The sequence shown here is derived from an EMBL/GenBank/DDBJ whole genome shotgun (WGS) entry which is preliminary data.</text>
</comment>
<dbReference type="InterPro" id="IPR044795">
    <property type="entry name" value="THA8L-like"/>
</dbReference>
<sequence>MACHQCKRHYPLDTRRFAHPNSNSPGSCYNEDLNFLKHRSLSSPSVRDTRTQYLRLCVHTSLSRCWFAQRSNGSRCWFIEVKTKMFWVIQKQDWYEPDVYLYKDLIIALSKKMEEAMKLWESMKKEINLYHDSQTYIEVIRGFFRFGSTDDAMNIYEDMKQSPDPPDELPFRILLKGLLRHPLILLRNKVKTRL</sequence>
<accession>A0AAU9MXC9</accession>
<dbReference type="Gene3D" id="1.25.40.10">
    <property type="entry name" value="Tetratricopeptide repeat domain"/>
    <property type="match status" value="1"/>
</dbReference>
<proteinExistence type="predicted"/>
<protein>
    <recommendedName>
        <fullName evidence="5">Pentatricopeptide repeat-containing protein</fullName>
    </recommendedName>
</protein>
<evidence type="ECO:0000256" key="1">
    <source>
        <dbReference type="ARBA" id="ARBA00022737"/>
    </source>
</evidence>
<evidence type="ECO:0000313" key="3">
    <source>
        <dbReference type="EMBL" id="CAH1431736.1"/>
    </source>
</evidence>
<dbReference type="InterPro" id="IPR002885">
    <property type="entry name" value="PPR_rpt"/>
</dbReference>
<organism evidence="3 4">
    <name type="scientific">Lactuca virosa</name>
    <dbReference type="NCBI Taxonomy" id="75947"/>
    <lineage>
        <taxon>Eukaryota</taxon>
        <taxon>Viridiplantae</taxon>
        <taxon>Streptophyta</taxon>
        <taxon>Embryophyta</taxon>
        <taxon>Tracheophyta</taxon>
        <taxon>Spermatophyta</taxon>
        <taxon>Magnoliopsida</taxon>
        <taxon>eudicotyledons</taxon>
        <taxon>Gunneridae</taxon>
        <taxon>Pentapetalae</taxon>
        <taxon>asterids</taxon>
        <taxon>campanulids</taxon>
        <taxon>Asterales</taxon>
        <taxon>Asteraceae</taxon>
        <taxon>Cichorioideae</taxon>
        <taxon>Cichorieae</taxon>
        <taxon>Lactucinae</taxon>
        <taxon>Lactuca</taxon>
    </lineage>
</organism>
<reference evidence="3 4" key="1">
    <citation type="submission" date="2022-01" db="EMBL/GenBank/DDBJ databases">
        <authorList>
            <person name="Xiong W."/>
            <person name="Schranz E."/>
        </authorList>
    </citation>
    <scope>NUCLEOTIDE SEQUENCE [LARGE SCALE GENOMIC DNA]</scope>
</reference>
<evidence type="ECO:0000256" key="2">
    <source>
        <dbReference type="PROSITE-ProRule" id="PRU00708"/>
    </source>
</evidence>
<dbReference type="PANTHER" id="PTHR46870:SF2">
    <property type="entry name" value="PROTEIN THYLAKOID ASSEMBLY 8-LIKE, CHLOROPLASTIC"/>
    <property type="match status" value="1"/>
</dbReference>
<dbReference type="PANTHER" id="PTHR46870">
    <property type="entry name" value="PROTEIN THYLAKOID ASSEMBLY 8-LIKE, CHLOROPLASTIC"/>
    <property type="match status" value="1"/>
</dbReference>
<name>A0AAU9MXC9_9ASTR</name>
<feature type="repeat" description="PPR" evidence="2">
    <location>
        <begin position="132"/>
        <end position="166"/>
    </location>
</feature>
<keyword evidence="4" id="KW-1185">Reference proteome</keyword>